<dbReference type="EMBL" id="JBFRHK010000003">
    <property type="protein sequence ID" value="MEX3745000.1"/>
    <property type="molecule type" value="Genomic_DNA"/>
</dbReference>
<evidence type="ECO:0000313" key="1">
    <source>
        <dbReference type="EMBL" id="MEX3745000.1"/>
    </source>
</evidence>
<evidence type="ECO:0000313" key="2">
    <source>
        <dbReference type="Proteomes" id="UP001558534"/>
    </source>
</evidence>
<gene>
    <name evidence="1" type="ORF">AB1300_07605</name>
</gene>
<name>A0ABV3VVS7_9BACI</name>
<proteinExistence type="predicted"/>
<sequence length="136" mass="16183">MFKNMRLPGKIDNEEILVENMFDTTEINDMPMLIKVLNDNESYKKRCFWVDIYDVEEGETRWFDEPKVKKYKFGIMEANTSDTVSITIYKDKGEIEDNRVGRIMPPITFDSREQNSLTNEKRIIRSLASWSSYYKD</sequence>
<protein>
    <submittedName>
        <fullName evidence="1">Uncharacterized protein</fullName>
    </submittedName>
</protein>
<organism evidence="1 2">
    <name type="scientific">Lysinibacillus xylanilyticus</name>
    <dbReference type="NCBI Taxonomy" id="582475"/>
    <lineage>
        <taxon>Bacteria</taxon>
        <taxon>Bacillati</taxon>
        <taxon>Bacillota</taxon>
        <taxon>Bacilli</taxon>
        <taxon>Bacillales</taxon>
        <taxon>Bacillaceae</taxon>
        <taxon>Lysinibacillus</taxon>
    </lineage>
</organism>
<comment type="caution">
    <text evidence="1">The sequence shown here is derived from an EMBL/GenBank/DDBJ whole genome shotgun (WGS) entry which is preliminary data.</text>
</comment>
<keyword evidence="2" id="KW-1185">Reference proteome</keyword>
<dbReference type="Proteomes" id="UP001558534">
    <property type="component" value="Unassembled WGS sequence"/>
</dbReference>
<accession>A0ABV3VVS7</accession>
<reference evidence="1 2" key="1">
    <citation type="submission" date="2024-07" db="EMBL/GenBank/DDBJ databases">
        <title>Characterization of a bacterium isolated from hydrolysated instant sea cucumber by whole-genome sequencing and metabolomics.</title>
        <authorList>
            <person name="Luo X."/>
            <person name="Zhang Z."/>
            <person name="Zheng Z."/>
            <person name="Zhang W."/>
            <person name="Ming T."/>
            <person name="Jiao L."/>
            <person name="Su X."/>
            <person name="Kong F."/>
            <person name="Xu J."/>
        </authorList>
    </citation>
    <scope>NUCLEOTIDE SEQUENCE [LARGE SCALE GENOMIC DNA]</scope>
    <source>
        <strain evidence="1 2">XL-2024</strain>
    </source>
</reference>
<dbReference type="RefSeq" id="WP_368635907.1">
    <property type="nucleotide sequence ID" value="NZ_JBFRHK010000003.1"/>
</dbReference>